<feature type="domain" description="Lipid/polyisoprenoid-binding YceI-like" evidence="1">
    <location>
        <begin position="41"/>
        <end position="208"/>
    </location>
</feature>
<dbReference type="Proteomes" id="UP000198412">
    <property type="component" value="Unassembled WGS sequence"/>
</dbReference>
<keyword evidence="3" id="KW-1185">Reference proteome</keyword>
<dbReference type="PANTHER" id="PTHR34406:SF1">
    <property type="entry name" value="PROTEIN YCEI"/>
    <property type="match status" value="1"/>
</dbReference>
<dbReference type="EMBL" id="FZNX01000005">
    <property type="protein sequence ID" value="SNR74213.1"/>
    <property type="molecule type" value="Genomic_DNA"/>
</dbReference>
<dbReference type="RefSeq" id="WP_089379078.1">
    <property type="nucleotide sequence ID" value="NZ_FZNX01000005.1"/>
</dbReference>
<dbReference type="SUPFAM" id="SSF101874">
    <property type="entry name" value="YceI-like"/>
    <property type="match status" value="1"/>
</dbReference>
<reference evidence="3" key="1">
    <citation type="submission" date="2017-06" db="EMBL/GenBank/DDBJ databases">
        <authorList>
            <person name="Varghese N."/>
            <person name="Submissions S."/>
        </authorList>
    </citation>
    <scope>NUCLEOTIDE SEQUENCE [LARGE SCALE GENOMIC DNA]</scope>
    <source>
        <strain evidence="3">DSM 27993</strain>
    </source>
</reference>
<dbReference type="OrthoDB" id="951410at2"/>
<evidence type="ECO:0000313" key="3">
    <source>
        <dbReference type="Proteomes" id="UP000198412"/>
    </source>
</evidence>
<evidence type="ECO:0000259" key="1">
    <source>
        <dbReference type="SMART" id="SM00867"/>
    </source>
</evidence>
<accession>A0A238YUG1</accession>
<protein>
    <submittedName>
        <fullName evidence="2">YceI-like domain-containing protein</fullName>
    </submittedName>
</protein>
<name>A0A238YUG1_9FLAO</name>
<dbReference type="InterPro" id="IPR036761">
    <property type="entry name" value="TTHA0802/YceI-like_sf"/>
</dbReference>
<sequence length="209" mass="23138">MKKLSVIALVFSVLFISCKEKAKEEKVEVVTEKAQVIADASYSVNSESSTLNWKGFKPTGTHNGTVAIKEGVLKVKDGKLTGGKVVFDMNTITVLDIPADDEYNAKLVAHLKSGDFFDVENNSTSTFEITEIEGETLKGNLTIKAITKPIQFPVTITNTDSGIKLSGTTFKIDRTEFDIKFKSQKFFNDLKDKFINDEFEISFDLSATK</sequence>
<dbReference type="InterPro" id="IPR007372">
    <property type="entry name" value="Lipid/polyisoprenoid-bd_YceI"/>
</dbReference>
<evidence type="ECO:0000313" key="2">
    <source>
        <dbReference type="EMBL" id="SNR74213.1"/>
    </source>
</evidence>
<proteinExistence type="predicted"/>
<dbReference type="Gene3D" id="2.40.128.110">
    <property type="entry name" value="Lipid/polyisoprenoid-binding, YceI-like"/>
    <property type="match status" value="1"/>
</dbReference>
<organism evidence="2 3">
    <name type="scientific">Lutibacter flavus</name>
    <dbReference type="NCBI Taxonomy" id="691689"/>
    <lineage>
        <taxon>Bacteria</taxon>
        <taxon>Pseudomonadati</taxon>
        <taxon>Bacteroidota</taxon>
        <taxon>Flavobacteriia</taxon>
        <taxon>Flavobacteriales</taxon>
        <taxon>Flavobacteriaceae</taxon>
        <taxon>Lutibacter</taxon>
    </lineage>
</organism>
<dbReference type="AlphaFoldDB" id="A0A238YUG1"/>
<dbReference type="SMART" id="SM00867">
    <property type="entry name" value="YceI"/>
    <property type="match status" value="1"/>
</dbReference>
<dbReference type="PROSITE" id="PS51257">
    <property type="entry name" value="PROKAR_LIPOPROTEIN"/>
    <property type="match status" value="1"/>
</dbReference>
<dbReference type="Pfam" id="PF04264">
    <property type="entry name" value="YceI"/>
    <property type="match status" value="1"/>
</dbReference>
<gene>
    <name evidence="2" type="ORF">SAMN04488111_2797</name>
</gene>
<dbReference type="PANTHER" id="PTHR34406">
    <property type="entry name" value="PROTEIN YCEI"/>
    <property type="match status" value="1"/>
</dbReference>